<dbReference type="PROSITE" id="PS00283">
    <property type="entry name" value="SOYBEAN_KUNITZ"/>
    <property type="match status" value="1"/>
</dbReference>
<dbReference type="SUPFAM" id="SSF50386">
    <property type="entry name" value="STI-like"/>
    <property type="match status" value="1"/>
</dbReference>
<dbReference type="InterPro" id="IPR011065">
    <property type="entry name" value="Kunitz_inhibitor_STI-like_sf"/>
</dbReference>
<evidence type="ECO:0000313" key="4">
    <source>
        <dbReference type="Proteomes" id="UP001472677"/>
    </source>
</evidence>
<dbReference type="Proteomes" id="UP001472677">
    <property type="component" value="Unassembled WGS sequence"/>
</dbReference>
<dbReference type="EMBL" id="JBBPBM010000021">
    <property type="protein sequence ID" value="KAK8548838.1"/>
    <property type="molecule type" value="Genomic_DNA"/>
</dbReference>
<proteinExistence type="inferred from homology"/>
<feature type="signal peptide" evidence="2">
    <location>
        <begin position="1"/>
        <end position="19"/>
    </location>
</feature>
<gene>
    <name evidence="3" type="ORF">V6N12_061742</name>
</gene>
<comment type="similarity">
    <text evidence="1">Belongs to the protease inhibitor I3 (leguminous Kunitz-type inhibitor) family.</text>
</comment>
<feature type="chain" id="PRO_5045240850" description="21 kDa seed protein" evidence="2">
    <location>
        <begin position="20"/>
        <end position="226"/>
    </location>
</feature>
<dbReference type="Pfam" id="PF00197">
    <property type="entry name" value="Kunitz_legume"/>
    <property type="match status" value="1"/>
</dbReference>
<keyword evidence="2" id="KW-0732">Signal</keyword>
<dbReference type="InterPro" id="IPR002160">
    <property type="entry name" value="Prot_inh_Kunz-lg"/>
</dbReference>
<dbReference type="PANTHER" id="PTHR33107">
    <property type="entry name" value="KUNITZ TRYPSIN INHIBITOR 2"/>
    <property type="match status" value="1"/>
</dbReference>
<sequence length="226" mass="24483">MKTTTASLFLLFIFSITQSSFLFGVAKATGDAVRDRNGEEVLTGVRYYVVSAIWGAGGGGLGIGRESGRKCPEIVVQRTIDLDNGSPVVFSNANSGDGVVRVSSDVRVKFVGPRDRFCRTSTVWKVQDQSESSGKRFVELGGSEGEAGCDTAESWFKIEPAYLGGTYKFKYCPSVCDSSATSCYEIEKAVDADGQVRLALSDGRGYPWILIKADEENARIRQVVRA</sequence>
<comment type="caution">
    <text evidence="3">The sequence shown here is derived from an EMBL/GenBank/DDBJ whole genome shotgun (WGS) entry which is preliminary data.</text>
</comment>
<keyword evidence="4" id="KW-1185">Reference proteome</keyword>
<organism evidence="3 4">
    <name type="scientific">Hibiscus sabdariffa</name>
    <name type="common">roselle</name>
    <dbReference type="NCBI Taxonomy" id="183260"/>
    <lineage>
        <taxon>Eukaryota</taxon>
        <taxon>Viridiplantae</taxon>
        <taxon>Streptophyta</taxon>
        <taxon>Embryophyta</taxon>
        <taxon>Tracheophyta</taxon>
        <taxon>Spermatophyta</taxon>
        <taxon>Magnoliopsida</taxon>
        <taxon>eudicotyledons</taxon>
        <taxon>Gunneridae</taxon>
        <taxon>Pentapetalae</taxon>
        <taxon>rosids</taxon>
        <taxon>malvids</taxon>
        <taxon>Malvales</taxon>
        <taxon>Malvaceae</taxon>
        <taxon>Malvoideae</taxon>
        <taxon>Hibiscus</taxon>
    </lineage>
</organism>
<dbReference type="PANTHER" id="PTHR33107:SF28">
    <property type="entry name" value="CYSTEINE PROTEASE INHIBITOR 8-LIKE"/>
    <property type="match status" value="1"/>
</dbReference>
<evidence type="ECO:0000313" key="3">
    <source>
        <dbReference type="EMBL" id="KAK8548838.1"/>
    </source>
</evidence>
<dbReference type="SMART" id="SM00452">
    <property type="entry name" value="STI"/>
    <property type="match status" value="1"/>
</dbReference>
<evidence type="ECO:0000256" key="2">
    <source>
        <dbReference type="SAM" id="SignalP"/>
    </source>
</evidence>
<evidence type="ECO:0008006" key="5">
    <source>
        <dbReference type="Google" id="ProtNLM"/>
    </source>
</evidence>
<dbReference type="PRINTS" id="PR00291">
    <property type="entry name" value="KUNITZINHBTR"/>
</dbReference>
<evidence type="ECO:0000256" key="1">
    <source>
        <dbReference type="ARBA" id="ARBA00005440"/>
    </source>
</evidence>
<dbReference type="Gene3D" id="2.80.10.50">
    <property type="match status" value="1"/>
</dbReference>
<protein>
    <recommendedName>
        <fullName evidence="5">21 kDa seed protein</fullName>
    </recommendedName>
</protein>
<name>A0ABR2DXX6_9ROSI</name>
<reference evidence="3 4" key="1">
    <citation type="journal article" date="2024" name="G3 (Bethesda)">
        <title>Genome assembly of Hibiscus sabdariffa L. provides insights into metabolisms of medicinal natural products.</title>
        <authorList>
            <person name="Kim T."/>
        </authorList>
    </citation>
    <scope>NUCLEOTIDE SEQUENCE [LARGE SCALE GENOMIC DNA]</scope>
    <source>
        <strain evidence="3">TK-2024</strain>
        <tissue evidence="3">Old leaves</tissue>
    </source>
</reference>
<accession>A0ABR2DXX6</accession>